<feature type="region of interest" description="Disordered" evidence="16">
    <location>
        <begin position="595"/>
        <end position="627"/>
    </location>
</feature>
<dbReference type="GO" id="GO:0005634">
    <property type="term" value="C:nucleus"/>
    <property type="evidence" value="ECO:0007669"/>
    <property type="project" value="UniProtKB-SubCell"/>
</dbReference>
<protein>
    <recommendedName>
        <fullName evidence="15">Histone-lysine N-methyltransferase Suv4-20</fullName>
        <ecNumber evidence="3">2.1.1.362</ecNumber>
    </recommendedName>
</protein>
<dbReference type="SUPFAM" id="SSF82199">
    <property type="entry name" value="SET domain"/>
    <property type="match status" value="1"/>
</dbReference>
<keyword evidence="9" id="KW-0156">Chromatin regulator</keyword>
<keyword evidence="11" id="KW-0804">Transcription</keyword>
<dbReference type="GO" id="GO:0005694">
    <property type="term" value="C:chromosome"/>
    <property type="evidence" value="ECO:0007669"/>
    <property type="project" value="UniProtKB-SubCell"/>
</dbReference>
<keyword evidence="10" id="KW-0805">Transcription regulation</keyword>
<organism evidence="18">
    <name type="scientific">Graphocephala atropunctata</name>
    <dbReference type="NCBI Taxonomy" id="36148"/>
    <lineage>
        <taxon>Eukaryota</taxon>
        <taxon>Metazoa</taxon>
        <taxon>Ecdysozoa</taxon>
        <taxon>Arthropoda</taxon>
        <taxon>Hexapoda</taxon>
        <taxon>Insecta</taxon>
        <taxon>Pterygota</taxon>
        <taxon>Neoptera</taxon>
        <taxon>Paraneoptera</taxon>
        <taxon>Hemiptera</taxon>
        <taxon>Auchenorrhyncha</taxon>
        <taxon>Membracoidea</taxon>
        <taxon>Cicadellidae</taxon>
        <taxon>Cicadellinae</taxon>
        <taxon>Cicadellini</taxon>
        <taxon>Graphocephala</taxon>
    </lineage>
</organism>
<dbReference type="InterPro" id="IPR041938">
    <property type="entry name" value="Hist-Lys_N-MTase_N"/>
</dbReference>
<evidence type="ECO:0000256" key="9">
    <source>
        <dbReference type="ARBA" id="ARBA00022853"/>
    </source>
</evidence>
<reference evidence="18" key="1">
    <citation type="submission" date="2015-11" db="EMBL/GenBank/DDBJ databases">
        <title>De novo transcriptome assembly of four potential Pierce s Disease insect vectors from Arizona vineyards.</title>
        <authorList>
            <person name="Tassone E.E."/>
        </authorList>
    </citation>
    <scope>NUCLEOTIDE SEQUENCE</scope>
</reference>
<feature type="domain" description="SET" evidence="17">
    <location>
        <begin position="122"/>
        <end position="233"/>
    </location>
</feature>
<dbReference type="FunFam" id="2.170.270.10:FF:000006">
    <property type="entry name" value="Histone-lysine N-methyltransferase"/>
    <property type="match status" value="1"/>
</dbReference>
<comment type="catalytic activity">
    <reaction evidence="14">
        <text>N(6),N(6)-dimethyl-L-lysyl(20)-[histone H4] + S-adenosyl-L-methionine = N(6),N(6),N(6)-trimethyl-L-lysyl(20)-[histone H4] + S-adenosyl-L-homocysteine + H(+)</text>
        <dbReference type="Rhea" id="RHEA:61992"/>
        <dbReference type="Rhea" id="RHEA-COMP:15556"/>
        <dbReference type="Rhea" id="RHEA-COMP:15998"/>
        <dbReference type="ChEBI" id="CHEBI:15378"/>
        <dbReference type="ChEBI" id="CHEBI:57856"/>
        <dbReference type="ChEBI" id="CHEBI:59789"/>
        <dbReference type="ChEBI" id="CHEBI:61961"/>
        <dbReference type="ChEBI" id="CHEBI:61976"/>
    </reaction>
</comment>
<keyword evidence="6" id="KW-0489">Methyltransferase</keyword>
<evidence type="ECO:0000256" key="16">
    <source>
        <dbReference type="SAM" id="MobiDB-lite"/>
    </source>
</evidence>
<evidence type="ECO:0000256" key="10">
    <source>
        <dbReference type="ARBA" id="ARBA00023015"/>
    </source>
</evidence>
<dbReference type="InterPro" id="IPR044426">
    <property type="entry name" value="Suv4-20_SET"/>
</dbReference>
<dbReference type="InterPro" id="IPR046341">
    <property type="entry name" value="SET_dom_sf"/>
</dbReference>
<dbReference type="InterPro" id="IPR025790">
    <property type="entry name" value="Suv4-20_animal"/>
</dbReference>
<dbReference type="FunFam" id="1.10.10.1700:FF:000001">
    <property type="entry name" value="Histone-lysine N-methyltransferase"/>
    <property type="match status" value="1"/>
</dbReference>
<evidence type="ECO:0000256" key="4">
    <source>
        <dbReference type="ARBA" id="ARBA00022454"/>
    </source>
</evidence>
<dbReference type="Gene3D" id="1.10.10.1700">
    <property type="entry name" value="Histone-lysine N-methyltransferase"/>
    <property type="match status" value="1"/>
</dbReference>
<name>A0A1B6KCM5_9HEMI</name>
<dbReference type="InterPro" id="IPR039977">
    <property type="entry name" value="Suv4-20/Set9"/>
</dbReference>
<evidence type="ECO:0000256" key="5">
    <source>
        <dbReference type="ARBA" id="ARBA00022491"/>
    </source>
</evidence>
<dbReference type="PROSITE" id="PS51570">
    <property type="entry name" value="SAM_MT43_SUVAR420_2"/>
    <property type="match status" value="1"/>
</dbReference>
<keyword evidence="5" id="KW-0678">Repressor</keyword>
<keyword evidence="8" id="KW-0949">S-adenosyl-L-methionine</keyword>
<comment type="subcellular location">
    <subcellularLocation>
        <location evidence="2">Chromosome</location>
    </subcellularLocation>
    <subcellularLocation>
        <location evidence="1">Nucleus</location>
    </subcellularLocation>
</comment>
<sequence>MVVDTGMRHLNLKQPTAMTPKELSDNDDLATALILDPFLGFVTHKMNIRYRPLKANKEELKSILEQFVRSQSYEKTYKRLLAGEWLPRTMHSLRNKLQHQRLEEHIYRYLRIFDKDSGFTIEPCYRYSLEGQKGAKISATKKWYKNEKISCLVGCIAELSQEEENQLLHTGKNDFSVMFSCRKNCAQLWLGPAAFINHDCRPNCKFVATGRDTACVKVLRDIEAGEEITCFYGEDFFGDNNSYCECETCERRGTGAYAKENMEEDSGKTGYKLRETDNRLNRLKNRQKTPIKRETCSVPSECGSDSNSGCSSAVGSSAVTPLSMRELRQKGLTKYDAELLLAQGTCFSDITADSFRTRSEHLVDRESRLHARNLRKSISRKKDVDDGGGLTSAVPSVAMDVSDSVSNGMSLRNHKRLSEPLIDTSSVMREKVNNNNNDLSELCSKLEKTNMAEPTESKVKRTEVSKKENEKGVAFVSKVSKRRKSVIKKVNTVLENVYSPVSRPKRILSSRGSRYNSFSETTDMLSDQPEVKSEQYITDSMPKSPDIESVEQNFISDNKVDIKKEVDVLNEKDVYEFDDQECEVSEPVSLRRLKVEEKKESDSSLLSKTDPPSEPTTPEKQAGGRLKLTLRMKRSPIVEDSSESGMNWAGEEPEYEVLRVEGVGDLEEEDLHRKKKHKNKDRERRRRKLREYLKFDDPGMYPMQVQVQPPMKRLRLILRGETQTINLPPIVPAVMS</sequence>
<dbReference type="Pfam" id="PF00856">
    <property type="entry name" value="SET"/>
    <property type="match status" value="1"/>
</dbReference>
<dbReference type="CDD" id="cd19186">
    <property type="entry name" value="SET_Suv4-20"/>
    <property type="match status" value="1"/>
</dbReference>
<evidence type="ECO:0000256" key="15">
    <source>
        <dbReference type="ARBA" id="ARBA00071597"/>
    </source>
</evidence>
<evidence type="ECO:0000256" key="11">
    <source>
        <dbReference type="ARBA" id="ARBA00023163"/>
    </source>
</evidence>
<dbReference type="SMART" id="SM00317">
    <property type="entry name" value="SET"/>
    <property type="match status" value="1"/>
</dbReference>
<gene>
    <name evidence="18" type="ORF">g.5767</name>
</gene>
<dbReference type="EC" id="2.1.1.362" evidence="3"/>
<dbReference type="Gene3D" id="2.170.270.10">
    <property type="entry name" value="SET domain"/>
    <property type="match status" value="1"/>
</dbReference>
<dbReference type="PROSITE" id="PS50280">
    <property type="entry name" value="SET"/>
    <property type="match status" value="1"/>
</dbReference>
<keyword evidence="12" id="KW-0539">Nucleus</keyword>
<evidence type="ECO:0000259" key="17">
    <source>
        <dbReference type="PROSITE" id="PS50280"/>
    </source>
</evidence>
<evidence type="ECO:0000256" key="13">
    <source>
        <dbReference type="ARBA" id="ARBA00051837"/>
    </source>
</evidence>
<dbReference type="AlphaFoldDB" id="A0A1B6KCM5"/>
<dbReference type="EMBL" id="GEBQ01030769">
    <property type="protein sequence ID" value="JAT09208.1"/>
    <property type="molecule type" value="Transcribed_RNA"/>
</dbReference>
<proteinExistence type="predicted"/>
<comment type="catalytic activity">
    <reaction evidence="13">
        <text>N(6)-methyl-L-lysyl(20)-[histone H4] + S-adenosyl-L-methionine = N(6),N(6)-dimethyl-L-lysyl(20)-[histone H4] + S-adenosyl-L-homocysteine + H(+)</text>
        <dbReference type="Rhea" id="RHEA:60348"/>
        <dbReference type="Rhea" id="RHEA-COMP:15555"/>
        <dbReference type="Rhea" id="RHEA-COMP:15556"/>
        <dbReference type="ChEBI" id="CHEBI:15378"/>
        <dbReference type="ChEBI" id="CHEBI:57856"/>
        <dbReference type="ChEBI" id="CHEBI:59789"/>
        <dbReference type="ChEBI" id="CHEBI:61929"/>
        <dbReference type="ChEBI" id="CHEBI:61976"/>
        <dbReference type="EC" id="2.1.1.362"/>
    </reaction>
</comment>
<dbReference type="InterPro" id="IPR001214">
    <property type="entry name" value="SET_dom"/>
</dbReference>
<evidence type="ECO:0000256" key="14">
    <source>
        <dbReference type="ARBA" id="ARBA00052814"/>
    </source>
</evidence>
<dbReference type="PANTHER" id="PTHR12977">
    <property type="entry name" value="SUPPRESSOR OF VARIEGATION 4-20-RELATED"/>
    <property type="match status" value="1"/>
</dbReference>
<dbReference type="GO" id="GO:0140941">
    <property type="term" value="F:histone H4K20me methyltransferase activity"/>
    <property type="evidence" value="ECO:0007669"/>
    <property type="project" value="UniProtKB-EC"/>
</dbReference>
<accession>A0A1B6KCM5</accession>
<evidence type="ECO:0000256" key="8">
    <source>
        <dbReference type="ARBA" id="ARBA00022691"/>
    </source>
</evidence>
<evidence type="ECO:0000313" key="18">
    <source>
        <dbReference type="EMBL" id="JAT09208.1"/>
    </source>
</evidence>
<keyword evidence="7" id="KW-0808">Transferase</keyword>
<evidence type="ECO:0000256" key="12">
    <source>
        <dbReference type="ARBA" id="ARBA00023242"/>
    </source>
</evidence>
<keyword evidence="4" id="KW-0158">Chromosome</keyword>
<evidence type="ECO:0000256" key="2">
    <source>
        <dbReference type="ARBA" id="ARBA00004286"/>
    </source>
</evidence>
<evidence type="ECO:0000256" key="6">
    <source>
        <dbReference type="ARBA" id="ARBA00022603"/>
    </source>
</evidence>
<evidence type="ECO:0000256" key="1">
    <source>
        <dbReference type="ARBA" id="ARBA00004123"/>
    </source>
</evidence>
<evidence type="ECO:0000256" key="7">
    <source>
        <dbReference type="ARBA" id="ARBA00022679"/>
    </source>
</evidence>
<evidence type="ECO:0000256" key="3">
    <source>
        <dbReference type="ARBA" id="ARBA00012188"/>
    </source>
</evidence>
<dbReference type="PANTHER" id="PTHR12977:SF4">
    <property type="entry name" value="HISTONE-LYSINE N-METHYLTRANSFERASE KMT5B"/>
    <property type="match status" value="1"/>
</dbReference>
<dbReference type="GO" id="GO:0032259">
    <property type="term" value="P:methylation"/>
    <property type="evidence" value="ECO:0007669"/>
    <property type="project" value="UniProtKB-KW"/>
</dbReference>